<keyword evidence="3" id="KW-1185">Reference proteome</keyword>
<keyword evidence="1" id="KW-0472">Membrane</keyword>
<proteinExistence type="predicted"/>
<name>A0A9D4K429_DREPO</name>
<evidence type="ECO:0000313" key="3">
    <source>
        <dbReference type="Proteomes" id="UP000828390"/>
    </source>
</evidence>
<keyword evidence="1" id="KW-0812">Transmembrane</keyword>
<dbReference type="EMBL" id="JAIWYP010000004">
    <property type="protein sequence ID" value="KAH3832641.1"/>
    <property type="molecule type" value="Genomic_DNA"/>
</dbReference>
<dbReference type="AlphaFoldDB" id="A0A9D4K429"/>
<protein>
    <submittedName>
        <fullName evidence="2">Uncharacterized protein</fullName>
    </submittedName>
</protein>
<comment type="caution">
    <text evidence="2">The sequence shown here is derived from an EMBL/GenBank/DDBJ whole genome shotgun (WGS) entry which is preliminary data.</text>
</comment>
<organism evidence="2 3">
    <name type="scientific">Dreissena polymorpha</name>
    <name type="common">Zebra mussel</name>
    <name type="synonym">Mytilus polymorpha</name>
    <dbReference type="NCBI Taxonomy" id="45954"/>
    <lineage>
        <taxon>Eukaryota</taxon>
        <taxon>Metazoa</taxon>
        <taxon>Spiralia</taxon>
        <taxon>Lophotrochozoa</taxon>
        <taxon>Mollusca</taxon>
        <taxon>Bivalvia</taxon>
        <taxon>Autobranchia</taxon>
        <taxon>Heteroconchia</taxon>
        <taxon>Euheterodonta</taxon>
        <taxon>Imparidentia</taxon>
        <taxon>Neoheterodontei</taxon>
        <taxon>Myida</taxon>
        <taxon>Dreissenoidea</taxon>
        <taxon>Dreissenidae</taxon>
        <taxon>Dreissena</taxon>
    </lineage>
</organism>
<reference evidence="2" key="1">
    <citation type="journal article" date="2019" name="bioRxiv">
        <title>The Genome of the Zebra Mussel, Dreissena polymorpha: A Resource for Invasive Species Research.</title>
        <authorList>
            <person name="McCartney M.A."/>
            <person name="Auch B."/>
            <person name="Kono T."/>
            <person name="Mallez S."/>
            <person name="Zhang Y."/>
            <person name="Obille A."/>
            <person name="Becker A."/>
            <person name="Abrahante J.E."/>
            <person name="Garbe J."/>
            <person name="Badalamenti J.P."/>
            <person name="Herman A."/>
            <person name="Mangelson H."/>
            <person name="Liachko I."/>
            <person name="Sullivan S."/>
            <person name="Sone E.D."/>
            <person name="Koren S."/>
            <person name="Silverstein K.A.T."/>
            <person name="Beckman K.B."/>
            <person name="Gohl D.M."/>
        </authorList>
    </citation>
    <scope>NUCLEOTIDE SEQUENCE</scope>
    <source>
        <strain evidence="2">Duluth1</strain>
        <tissue evidence="2">Whole animal</tissue>
    </source>
</reference>
<reference evidence="2" key="2">
    <citation type="submission" date="2020-11" db="EMBL/GenBank/DDBJ databases">
        <authorList>
            <person name="McCartney M.A."/>
            <person name="Auch B."/>
            <person name="Kono T."/>
            <person name="Mallez S."/>
            <person name="Becker A."/>
            <person name="Gohl D.M."/>
            <person name="Silverstein K.A.T."/>
            <person name="Koren S."/>
            <person name="Bechman K.B."/>
            <person name="Herman A."/>
            <person name="Abrahante J.E."/>
            <person name="Garbe J."/>
        </authorList>
    </citation>
    <scope>NUCLEOTIDE SEQUENCE</scope>
    <source>
        <strain evidence="2">Duluth1</strain>
        <tissue evidence="2">Whole animal</tissue>
    </source>
</reference>
<dbReference type="Proteomes" id="UP000828390">
    <property type="component" value="Unassembled WGS sequence"/>
</dbReference>
<accession>A0A9D4K429</accession>
<evidence type="ECO:0000313" key="2">
    <source>
        <dbReference type="EMBL" id="KAH3832641.1"/>
    </source>
</evidence>
<evidence type="ECO:0000256" key="1">
    <source>
        <dbReference type="SAM" id="Phobius"/>
    </source>
</evidence>
<keyword evidence="1" id="KW-1133">Transmembrane helix</keyword>
<feature type="transmembrane region" description="Helical" evidence="1">
    <location>
        <begin position="12"/>
        <end position="37"/>
    </location>
</feature>
<sequence length="77" mass="8880">MLKDVESLETLPVTIMVLMFALLSWLMTWVVSGFSLFSMMMRPRKVRPRSTCSLYTRSTCYQIGAFVTKLVGEHVTR</sequence>
<gene>
    <name evidence="2" type="ORF">DPMN_105933</name>
</gene>